<evidence type="ECO:0000256" key="1">
    <source>
        <dbReference type="ARBA" id="ARBA00010641"/>
    </source>
</evidence>
<dbReference type="Proteomes" id="UP001597182">
    <property type="component" value="Unassembled WGS sequence"/>
</dbReference>
<sequence>MTTTIRTAGGEPADPSDAQLVLLAKGGEIAALDTLLDRHRAALTAVTVGILGPGPDVDDTVQDACVAALCHLDELRDPAAARSWLVAIAANAARARRRRRAELPAGAGDDLVAPRGTADLAASDEADRALETLAVRDWVWAALDRMPEALRVTLVLRHFGNAPSYAAISRLCGVPVGTVRSRLHAGHRRLADALLATAAQAHPDRARARRYAEELGAAMTAFQRTGDTRALNDHLAVDVEYQLFDGVRRRDRARFAAALASEFDDGIRAEPLGVTAGAGLTVVDLRLHNPSDQPLHCPPALTQLFLHDGRTVRRITSHYATLQPDAARA</sequence>
<reference evidence="9" key="1">
    <citation type="journal article" date="2019" name="Int. J. Syst. Evol. Microbiol.">
        <title>The Global Catalogue of Microorganisms (GCM) 10K type strain sequencing project: providing services to taxonomists for standard genome sequencing and annotation.</title>
        <authorList>
            <consortium name="The Broad Institute Genomics Platform"/>
            <consortium name="The Broad Institute Genome Sequencing Center for Infectious Disease"/>
            <person name="Wu L."/>
            <person name="Ma J."/>
        </authorList>
    </citation>
    <scope>NUCLEOTIDE SEQUENCE [LARGE SCALE GENOMIC DNA]</scope>
    <source>
        <strain evidence="9">CCUG 49018</strain>
    </source>
</reference>
<keyword evidence="4" id="KW-0238">DNA-binding</keyword>
<dbReference type="RefSeq" id="WP_346093493.1">
    <property type="nucleotide sequence ID" value="NZ_BAABKS010000080.1"/>
</dbReference>
<accession>A0ABW3VBU1</accession>
<dbReference type="PANTHER" id="PTHR43133">
    <property type="entry name" value="RNA POLYMERASE ECF-TYPE SIGMA FACTO"/>
    <property type="match status" value="1"/>
</dbReference>
<evidence type="ECO:0000256" key="4">
    <source>
        <dbReference type="ARBA" id="ARBA00023125"/>
    </source>
</evidence>
<name>A0ABW3VBU1_9PSEU</name>
<dbReference type="InterPro" id="IPR013325">
    <property type="entry name" value="RNA_pol_sigma_r2"/>
</dbReference>
<dbReference type="Pfam" id="PF08281">
    <property type="entry name" value="Sigma70_r4_2"/>
    <property type="match status" value="1"/>
</dbReference>
<dbReference type="PANTHER" id="PTHR43133:SF8">
    <property type="entry name" value="RNA POLYMERASE SIGMA FACTOR HI_1459-RELATED"/>
    <property type="match status" value="1"/>
</dbReference>
<proteinExistence type="inferred from homology"/>
<dbReference type="Pfam" id="PF04542">
    <property type="entry name" value="Sigma70_r2"/>
    <property type="match status" value="1"/>
</dbReference>
<dbReference type="Gene3D" id="1.10.10.10">
    <property type="entry name" value="Winged helix-like DNA-binding domain superfamily/Winged helix DNA-binding domain"/>
    <property type="match status" value="1"/>
</dbReference>
<comment type="similarity">
    <text evidence="1">Belongs to the sigma-70 factor family. ECF subfamily.</text>
</comment>
<evidence type="ECO:0000256" key="5">
    <source>
        <dbReference type="ARBA" id="ARBA00023163"/>
    </source>
</evidence>
<keyword evidence="9" id="KW-1185">Reference proteome</keyword>
<feature type="domain" description="RNA polymerase sigma factor 70 region 4 type 2" evidence="7">
    <location>
        <begin position="137"/>
        <end position="189"/>
    </location>
</feature>
<dbReference type="SUPFAM" id="SSF88659">
    <property type="entry name" value="Sigma3 and sigma4 domains of RNA polymerase sigma factors"/>
    <property type="match status" value="1"/>
</dbReference>
<dbReference type="InterPro" id="IPR013324">
    <property type="entry name" value="RNA_pol_sigma_r3/r4-like"/>
</dbReference>
<organism evidence="8 9">
    <name type="scientific">Pseudonocardia benzenivorans</name>
    <dbReference type="NCBI Taxonomy" id="228005"/>
    <lineage>
        <taxon>Bacteria</taxon>
        <taxon>Bacillati</taxon>
        <taxon>Actinomycetota</taxon>
        <taxon>Actinomycetes</taxon>
        <taxon>Pseudonocardiales</taxon>
        <taxon>Pseudonocardiaceae</taxon>
        <taxon>Pseudonocardia</taxon>
    </lineage>
</organism>
<dbReference type="InterPro" id="IPR036388">
    <property type="entry name" value="WH-like_DNA-bd_sf"/>
</dbReference>
<dbReference type="SUPFAM" id="SSF88946">
    <property type="entry name" value="Sigma2 domain of RNA polymerase sigma factors"/>
    <property type="match status" value="1"/>
</dbReference>
<keyword evidence="5" id="KW-0804">Transcription</keyword>
<evidence type="ECO:0000256" key="2">
    <source>
        <dbReference type="ARBA" id="ARBA00023015"/>
    </source>
</evidence>
<feature type="domain" description="RNA polymerase sigma-70 region 2" evidence="6">
    <location>
        <begin position="35"/>
        <end position="101"/>
    </location>
</feature>
<dbReference type="Gene3D" id="1.10.1740.10">
    <property type="match status" value="1"/>
</dbReference>
<dbReference type="EMBL" id="JBHTMB010000006">
    <property type="protein sequence ID" value="MFD1231755.1"/>
    <property type="molecule type" value="Genomic_DNA"/>
</dbReference>
<keyword evidence="2" id="KW-0805">Transcription regulation</keyword>
<gene>
    <name evidence="8" type="ORF">ACFQ34_00500</name>
</gene>
<dbReference type="InterPro" id="IPR007627">
    <property type="entry name" value="RNA_pol_sigma70_r2"/>
</dbReference>
<evidence type="ECO:0000313" key="8">
    <source>
        <dbReference type="EMBL" id="MFD1231755.1"/>
    </source>
</evidence>
<dbReference type="NCBIfam" id="TIGR02937">
    <property type="entry name" value="sigma70-ECF"/>
    <property type="match status" value="1"/>
</dbReference>
<comment type="caution">
    <text evidence="8">The sequence shown here is derived from an EMBL/GenBank/DDBJ whole genome shotgun (WGS) entry which is preliminary data.</text>
</comment>
<keyword evidence="3" id="KW-0731">Sigma factor</keyword>
<evidence type="ECO:0000259" key="6">
    <source>
        <dbReference type="Pfam" id="PF04542"/>
    </source>
</evidence>
<protein>
    <submittedName>
        <fullName evidence="8">RNA polymerase sigma factor</fullName>
    </submittedName>
</protein>
<evidence type="ECO:0000256" key="3">
    <source>
        <dbReference type="ARBA" id="ARBA00023082"/>
    </source>
</evidence>
<dbReference type="InterPro" id="IPR039425">
    <property type="entry name" value="RNA_pol_sigma-70-like"/>
</dbReference>
<dbReference type="InterPro" id="IPR013249">
    <property type="entry name" value="RNA_pol_sigma70_r4_t2"/>
</dbReference>
<evidence type="ECO:0000259" key="7">
    <source>
        <dbReference type="Pfam" id="PF08281"/>
    </source>
</evidence>
<dbReference type="InterPro" id="IPR014284">
    <property type="entry name" value="RNA_pol_sigma-70_dom"/>
</dbReference>
<evidence type="ECO:0000313" key="9">
    <source>
        <dbReference type="Proteomes" id="UP001597182"/>
    </source>
</evidence>